<feature type="non-terminal residue" evidence="6">
    <location>
        <position position="1"/>
    </location>
</feature>
<dbReference type="GO" id="GO:0032259">
    <property type="term" value="P:methylation"/>
    <property type="evidence" value="ECO:0007669"/>
    <property type="project" value="UniProtKB-KW"/>
</dbReference>
<feature type="domain" description="Methyltransferase type 11" evidence="5">
    <location>
        <begin position="74"/>
        <end position="175"/>
    </location>
</feature>
<dbReference type="GO" id="GO:0010420">
    <property type="term" value="F:polyprenyldihydroxybenzoate methyltransferase activity"/>
    <property type="evidence" value="ECO:0007669"/>
    <property type="project" value="InterPro"/>
</dbReference>
<evidence type="ECO:0000256" key="3">
    <source>
        <dbReference type="ARBA" id="ARBA00022688"/>
    </source>
</evidence>
<dbReference type="NCBIfam" id="TIGR01983">
    <property type="entry name" value="UbiG"/>
    <property type="match status" value="1"/>
</dbReference>
<dbReference type="Gene3D" id="3.40.50.150">
    <property type="entry name" value="Vaccinia Virus protein VP39"/>
    <property type="match status" value="1"/>
</dbReference>
<dbReference type="InterPro" id="IPR010233">
    <property type="entry name" value="UbiG_MeTrfase"/>
</dbReference>
<dbReference type="InterPro" id="IPR013216">
    <property type="entry name" value="Methyltransf_11"/>
</dbReference>
<dbReference type="PANTHER" id="PTHR43464">
    <property type="entry name" value="METHYLTRANSFERASE"/>
    <property type="match status" value="1"/>
</dbReference>
<organism evidence="6 7">
    <name type="scientific">Leptotrombidium deliense</name>
    <dbReference type="NCBI Taxonomy" id="299467"/>
    <lineage>
        <taxon>Eukaryota</taxon>
        <taxon>Metazoa</taxon>
        <taxon>Ecdysozoa</taxon>
        <taxon>Arthropoda</taxon>
        <taxon>Chelicerata</taxon>
        <taxon>Arachnida</taxon>
        <taxon>Acari</taxon>
        <taxon>Acariformes</taxon>
        <taxon>Trombidiformes</taxon>
        <taxon>Prostigmata</taxon>
        <taxon>Anystina</taxon>
        <taxon>Parasitengona</taxon>
        <taxon>Trombiculoidea</taxon>
        <taxon>Trombiculidae</taxon>
        <taxon>Leptotrombidium</taxon>
    </lineage>
</organism>
<accession>A0A443RTR7</accession>
<dbReference type="EMBL" id="NCKV01036636">
    <property type="protein sequence ID" value="RWS18644.1"/>
    <property type="molecule type" value="Genomic_DNA"/>
</dbReference>
<dbReference type="GO" id="GO:0061542">
    <property type="term" value="F:3-demethylubiquinol 3-O-methyltransferase activity"/>
    <property type="evidence" value="ECO:0007669"/>
    <property type="project" value="InterPro"/>
</dbReference>
<dbReference type="PANTHER" id="PTHR43464:SF19">
    <property type="entry name" value="UBIQUINONE BIOSYNTHESIS O-METHYLTRANSFERASE, MITOCHONDRIAL"/>
    <property type="match status" value="1"/>
</dbReference>
<dbReference type="InterPro" id="IPR029063">
    <property type="entry name" value="SAM-dependent_MTases_sf"/>
</dbReference>
<sequence>KYRSVVLNNVNQLRCSSQEATDEVWKFSRYKDWWNNPGLKALRAMNELRVPLIVNHLTGKEQKTVHPLKGYRLLDVGSGGGLLCEPLARLGGEVTGIEPNSDSVNYCNNRLDGPSTDLKSNLKYVVSTIEEFASKENKAQFDAVIASEVVEHIEDVESVIKSAHELLKPNGLFFITTINQTITAYLVAIFAAENLLGIIPKGTHHYDLLVPSLSLKVMLEKSK</sequence>
<dbReference type="STRING" id="299467.A0A443RTR7"/>
<dbReference type="Pfam" id="PF08241">
    <property type="entry name" value="Methyltransf_11"/>
    <property type="match status" value="1"/>
</dbReference>
<keyword evidence="7" id="KW-1185">Reference proteome</keyword>
<evidence type="ECO:0000256" key="1">
    <source>
        <dbReference type="ARBA" id="ARBA00022603"/>
    </source>
</evidence>
<reference evidence="6 7" key="1">
    <citation type="journal article" date="2018" name="Gigascience">
        <title>Genomes of trombidid mites reveal novel predicted allergens and laterally-transferred genes associated with secondary metabolism.</title>
        <authorList>
            <person name="Dong X."/>
            <person name="Chaisiri K."/>
            <person name="Xia D."/>
            <person name="Armstrong S.D."/>
            <person name="Fang Y."/>
            <person name="Donnelly M.J."/>
            <person name="Kadowaki T."/>
            <person name="McGarry J.W."/>
            <person name="Darby A.C."/>
            <person name="Makepeace B.L."/>
        </authorList>
    </citation>
    <scope>NUCLEOTIDE SEQUENCE [LARGE SCALE GENOMIC DNA]</scope>
    <source>
        <strain evidence="6">UoL-UT</strain>
    </source>
</reference>
<comment type="caution">
    <text evidence="6">The sequence shown here is derived from an EMBL/GenBank/DDBJ whole genome shotgun (WGS) entry which is preliminary data.</text>
</comment>
<proteinExistence type="predicted"/>
<name>A0A443RTR7_9ACAR</name>
<keyword evidence="3" id="KW-0831">Ubiquinone biosynthesis</keyword>
<dbReference type="Proteomes" id="UP000288716">
    <property type="component" value="Unassembled WGS sequence"/>
</dbReference>
<dbReference type="CDD" id="cd02440">
    <property type="entry name" value="AdoMet_MTases"/>
    <property type="match status" value="1"/>
</dbReference>
<dbReference type="VEuPathDB" id="VectorBase:LDEU013396"/>
<keyword evidence="6" id="KW-0830">Ubiquinone</keyword>
<keyword evidence="2 6" id="KW-0808">Transferase</keyword>
<evidence type="ECO:0000256" key="2">
    <source>
        <dbReference type="ARBA" id="ARBA00022679"/>
    </source>
</evidence>
<keyword evidence="1 6" id="KW-0489">Methyltransferase</keyword>
<dbReference type="AlphaFoldDB" id="A0A443RTR7"/>
<keyword evidence="4" id="KW-0949">S-adenosyl-L-methionine</keyword>
<evidence type="ECO:0000313" key="7">
    <source>
        <dbReference type="Proteomes" id="UP000288716"/>
    </source>
</evidence>
<dbReference type="GO" id="GO:0005739">
    <property type="term" value="C:mitochondrion"/>
    <property type="evidence" value="ECO:0007669"/>
    <property type="project" value="TreeGrafter"/>
</dbReference>
<gene>
    <name evidence="6" type="ORF">B4U80_04086</name>
</gene>
<evidence type="ECO:0000313" key="6">
    <source>
        <dbReference type="EMBL" id="RWS18644.1"/>
    </source>
</evidence>
<protein>
    <submittedName>
        <fullName evidence="6">Ubiquinone biosynthesis O-methyltransferase-like protein</fullName>
    </submittedName>
</protein>
<evidence type="ECO:0000256" key="4">
    <source>
        <dbReference type="ARBA" id="ARBA00022691"/>
    </source>
</evidence>
<evidence type="ECO:0000259" key="5">
    <source>
        <dbReference type="Pfam" id="PF08241"/>
    </source>
</evidence>
<dbReference type="SUPFAM" id="SSF53335">
    <property type="entry name" value="S-adenosyl-L-methionine-dependent methyltransferases"/>
    <property type="match status" value="1"/>
</dbReference>
<dbReference type="OrthoDB" id="3265906at2759"/>